<dbReference type="EMBL" id="BLLF01008446">
    <property type="protein sequence ID" value="GFH33384.1"/>
    <property type="molecule type" value="Genomic_DNA"/>
</dbReference>
<evidence type="ECO:0000313" key="1">
    <source>
        <dbReference type="EMBL" id="GFH33384.1"/>
    </source>
</evidence>
<feature type="non-terminal residue" evidence="1">
    <location>
        <position position="1"/>
    </location>
</feature>
<gene>
    <name evidence="1" type="ORF">HaLaN_32751</name>
</gene>
<accession>A0A6A0AND0</accession>
<comment type="caution">
    <text evidence="1">The sequence shown here is derived from an EMBL/GenBank/DDBJ whole genome shotgun (WGS) entry which is preliminary data.</text>
</comment>
<sequence>MCASRWRSAGQRSWRAATLCSATAGPRATRPAPATRCGCWRSPWGLSATWTTHRTAQHTWWQAWPTPARCWRPRLMASTWCH</sequence>
<organism evidence="1 2">
    <name type="scientific">Haematococcus lacustris</name>
    <name type="common">Green alga</name>
    <name type="synonym">Haematococcus pluvialis</name>
    <dbReference type="NCBI Taxonomy" id="44745"/>
    <lineage>
        <taxon>Eukaryota</taxon>
        <taxon>Viridiplantae</taxon>
        <taxon>Chlorophyta</taxon>
        <taxon>core chlorophytes</taxon>
        <taxon>Chlorophyceae</taxon>
        <taxon>CS clade</taxon>
        <taxon>Chlamydomonadales</taxon>
        <taxon>Haematococcaceae</taxon>
        <taxon>Haematococcus</taxon>
    </lineage>
</organism>
<dbReference type="AlphaFoldDB" id="A0A6A0AND0"/>
<protein>
    <submittedName>
        <fullName evidence="1">Uncharacterized protein</fullName>
    </submittedName>
</protein>
<evidence type="ECO:0000313" key="2">
    <source>
        <dbReference type="Proteomes" id="UP000485058"/>
    </source>
</evidence>
<reference evidence="1 2" key="1">
    <citation type="submission" date="2020-02" db="EMBL/GenBank/DDBJ databases">
        <title>Draft genome sequence of Haematococcus lacustris strain NIES-144.</title>
        <authorList>
            <person name="Morimoto D."/>
            <person name="Nakagawa S."/>
            <person name="Yoshida T."/>
            <person name="Sawayama S."/>
        </authorList>
    </citation>
    <scope>NUCLEOTIDE SEQUENCE [LARGE SCALE GENOMIC DNA]</scope>
    <source>
        <strain evidence="1 2">NIES-144</strain>
    </source>
</reference>
<proteinExistence type="predicted"/>
<feature type="non-terminal residue" evidence="1">
    <location>
        <position position="82"/>
    </location>
</feature>
<dbReference type="Proteomes" id="UP000485058">
    <property type="component" value="Unassembled WGS sequence"/>
</dbReference>
<name>A0A6A0AND0_HAELA</name>
<keyword evidence="2" id="KW-1185">Reference proteome</keyword>